<reference evidence="6 7" key="1">
    <citation type="submission" date="2015-10" db="EMBL/GenBank/DDBJ databases">
        <title>Transcriptomic analysis of a linuron degrading triple-species bacterial consortium.</title>
        <authorList>
            <person name="Albers P."/>
        </authorList>
    </citation>
    <scope>NUCLEOTIDE SEQUENCE [LARGE SCALE GENOMIC DNA]</scope>
    <source>
        <strain evidence="6 7">WDL6</strain>
    </source>
</reference>
<dbReference type="Gene3D" id="1.10.760.10">
    <property type="entry name" value="Cytochrome c-like domain"/>
    <property type="match status" value="1"/>
</dbReference>
<dbReference type="GO" id="GO:0046872">
    <property type="term" value="F:metal ion binding"/>
    <property type="evidence" value="ECO:0007669"/>
    <property type="project" value="UniProtKB-KW"/>
</dbReference>
<keyword evidence="1 4" id="KW-0349">Heme</keyword>
<dbReference type="InterPro" id="IPR036909">
    <property type="entry name" value="Cyt_c-like_dom_sf"/>
</dbReference>
<dbReference type="STRING" id="121290.APY04_0467"/>
<dbReference type="Proteomes" id="UP000059074">
    <property type="component" value="Unassembled WGS sequence"/>
</dbReference>
<dbReference type="Pfam" id="PF00034">
    <property type="entry name" value="Cytochrom_C"/>
    <property type="match status" value="1"/>
</dbReference>
<sequence length="182" mass="19193">MLVAVPLIASASGDPAIDTIGTAVSPEELAKFFVIMPDGEGLPPGSGTAAAGLPLYAEKCAMCHGENLEGLEGTGAPPLAGGRGTLATKKPFKSVESYWPYASTLYDYIWRAMPFHEPGSLTPDEVYSITAYILSFGKIIDEATVLDAKSLSEVKMPNVDGFYVDNGPDRLIYRAQGGATSK</sequence>
<dbReference type="GO" id="GO:0009055">
    <property type="term" value="F:electron transfer activity"/>
    <property type="evidence" value="ECO:0007669"/>
    <property type="project" value="InterPro"/>
</dbReference>
<evidence type="ECO:0000256" key="3">
    <source>
        <dbReference type="ARBA" id="ARBA00023004"/>
    </source>
</evidence>
<accession>A0A109BM74</accession>
<keyword evidence="7" id="KW-1185">Reference proteome</keyword>
<evidence type="ECO:0000256" key="4">
    <source>
        <dbReference type="PROSITE-ProRule" id="PRU00433"/>
    </source>
</evidence>
<dbReference type="GO" id="GO:0020037">
    <property type="term" value="F:heme binding"/>
    <property type="evidence" value="ECO:0007669"/>
    <property type="project" value="InterPro"/>
</dbReference>
<dbReference type="InterPro" id="IPR009056">
    <property type="entry name" value="Cyt_c-like_dom"/>
</dbReference>
<evidence type="ECO:0000256" key="2">
    <source>
        <dbReference type="ARBA" id="ARBA00022723"/>
    </source>
</evidence>
<dbReference type="SUPFAM" id="SSF46626">
    <property type="entry name" value="Cytochrome c"/>
    <property type="match status" value="1"/>
</dbReference>
<feature type="domain" description="Cytochrome c" evidence="5">
    <location>
        <begin position="47"/>
        <end position="137"/>
    </location>
</feature>
<dbReference type="PATRIC" id="fig|121290.4.peg.3670"/>
<dbReference type="AlphaFoldDB" id="A0A109BM74"/>
<keyword evidence="3 4" id="KW-0408">Iron</keyword>
<organism evidence="6 7">
    <name type="scientific">Hyphomicrobium sulfonivorans</name>
    <dbReference type="NCBI Taxonomy" id="121290"/>
    <lineage>
        <taxon>Bacteria</taxon>
        <taxon>Pseudomonadati</taxon>
        <taxon>Pseudomonadota</taxon>
        <taxon>Alphaproteobacteria</taxon>
        <taxon>Hyphomicrobiales</taxon>
        <taxon>Hyphomicrobiaceae</taxon>
        <taxon>Hyphomicrobium</taxon>
    </lineage>
</organism>
<evidence type="ECO:0000259" key="5">
    <source>
        <dbReference type="PROSITE" id="PS51007"/>
    </source>
</evidence>
<dbReference type="EMBL" id="LMTR01000022">
    <property type="protein sequence ID" value="KWT71381.1"/>
    <property type="molecule type" value="Genomic_DNA"/>
</dbReference>
<dbReference type="InterPro" id="IPR051459">
    <property type="entry name" value="Cytochrome_c-type_DH"/>
</dbReference>
<dbReference type="PANTHER" id="PTHR35008">
    <property type="entry name" value="BLL4482 PROTEIN-RELATED"/>
    <property type="match status" value="1"/>
</dbReference>
<dbReference type="PANTHER" id="PTHR35008:SF8">
    <property type="entry name" value="ALCOHOL DEHYDROGENASE CYTOCHROME C SUBUNIT"/>
    <property type="match status" value="1"/>
</dbReference>
<dbReference type="PROSITE" id="PS51007">
    <property type="entry name" value="CYTC"/>
    <property type="match status" value="1"/>
</dbReference>
<evidence type="ECO:0000313" key="6">
    <source>
        <dbReference type="EMBL" id="KWT71381.1"/>
    </source>
</evidence>
<name>A0A109BM74_HYPSL</name>
<gene>
    <name evidence="6" type="ORF">APY04_0467</name>
</gene>
<proteinExistence type="predicted"/>
<evidence type="ECO:0000313" key="7">
    <source>
        <dbReference type="Proteomes" id="UP000059074"/>
    </source>
</evidence>
<protein>
    <submittedName>
        <fullName evidence="6">Sulfite dehydrogenase cytochrome subunit SoxD</fullName>
    </submittedName>
</protein>
<comment type="caution">
    <text evidence="6">The sequence shown here is derived from an EMBL/GenBank/DDBJ whole genome shotgun (WGS) entry which is preliminary data.</text>
</comment>
<evidence type="ECO:0000256" key="1">
    <source>
        <dbReference type="ARBA" id="ARBA00022617"/>
    </source>
</evidence>
<keyword evidence="2 4" id="KW-0479">Metal-binding</keyword>